<dbReference type="Gene3D" id="3.40.309.10">
    <property type="entry name" value="Aldehyde Dehydrogenase, Chain A, domain 2"/>
    <property type="match status" value="1"/>
</dbReference>
<reference evidence="3 4" key="1">
    <citation type="submission" date="2015-09" db="EMBL/GenBank/DDBJ databases">
        <title>Identification and resolution of microdiversity through metagenomic sequencing of parallel consortia.</title>
        <authorList>
            <person name="Nelson W.C."/>
            <person name="Romine M.F."/>
            <person name="Lindemann S.R."/>
        </authorList>
    </citation>
    <scope>NUCLEOTIDE SEQUENCE [LARGE SCALE GENOMIC DNA]</scope>
    <source>
        <strain evidence="3">HL-109</strain>
    </source>
</reference>
<keyword evidence="1" id="KW-0560">Oxidoreductase</keyword>
<dbReference type="AlphaFoldDB" id="A0A0P7XNQ5"/>
<dbReference type="EMBL" id="LJSX01000035">
    <property type="protein sequence ID" value="KPQ09111.1"/>
    <property type="molecule type" value="Genomic_DNA"/>
</dbReference>
<dbReference type="Gene3D" id="3.40.605.10">
    <property type="entry name" value="Aldehyde Dehydrogenase, Chain A, domain 1"/>
    <property type="match status" value="1"/>
</dbReference>
<evidence type="ECO:0000259" key="2">
    <source>
        <dbReference type="Pfam" id="PF00171"/>
    </source>
</evidence>
<dbReference type="InterPro" id="IPR016162">
    <property type="entry name" value="Ald_DH_N"/>
</dbReference>
<feature type="domain" description="Aldehyde dehydrogenase" evidence="2">
    <location>
        <begin position="34"/>
        <end position="82"/>
    </location>
</feature>
<proteinExistence type="predicted"/>
<evidence type="ECO:0000313" key="4">
    <source>
        <dbReference type="Proteomes" id="UP000050497"/>
    </source>
</evidence>
<dbReference type="InterPro" id="IPR016163">
    <property type="entry name" value="Ald_DH_C"/>
</dbReference>
<sequence length="85" mass="9198">MRAPVRLPGETVLPGAFHLNTHAGRECLALALARKHFDMGMIHINSFGAADPNMPFGGVKDFGCGREHGDFGMKEFVSAKSIFLP</sequence>
<comment type="caution">
    <text evidence="3">The sequence shown here is derived from an EMBL/GenBank/DDBJ whole genome shotgun (WGS) entry which is preliminary data.</text>
</comment>
<evidence type="ECO:0000313" key="3">
    <source>
        <dbReference type="EMBL" id="KPQ09111.1"/>
    </source>
</evidence>
<accession>A0A0P7XNQ5</accession>
<dbReference type="Pfam" id="PF00171">
    <property type="entry name" value="Aldedh"/>
    <property type="match status" value="1"/>
</dbReference>
<organism evidence="3 4">
    <name type="scientific">Saliniramus fredricksonii</name>
    <dbReference type="NCBI Taxonomy" id="1653334"/>
    <lineage>
        <taxon>Bacteria</taxon>
        <taxon>Pseudomonadati</taxon>
        <taxon>Pseudomonadota</taxon>
        <taxon>Alphaproteobacteria</taxon>
        <taxon>Hyphomicrobiales</taxon>
        <taxon>Salinarimonadaceae</taxon>
        <taxon>Saliniramus</taxon>
    </lineage>
</organism>
<dbReference type="SUPFAM" id="SSF53720">
    <property type="entry name" value="ALDH-like"/>
    <property type="match status" value="1"/>
</dbReference>
<dbReference type="InterPro" id="IPR016161">
    <property type="entry name" value="Ald_DH/histidinol_DH"/>
</dbReference>
<dbReference type="GO" id="GO:0016620">
    <property type="term" value="F:oxidoreductase activity, acting on the aldehyde or oxo group of donors, NAD or NADP as acceptor"/>
    <property type="evidence" value="ECO:0007669"/>
    <property type="project" value="InterPro"/>
</dbReference>
<dbReference type="InterPro" id="IPR015590">
    <property type="entry name" value="Aldehyde_DH_dom"/>
</dbReference>
<gene>
    <name evidence="3" type="ORF">HLUCCO17_16350</name>
</gene>
<evidence type="ECO:0000256" key="1">
    <source>
        <dbReference type="ARBA" id="ARBA00023002"/>
    </source>
</evidence>
<protein>
    <submittedName>
        <fullName evidence="3">Aldehyde dehydrogenase family</fullName>
    </submittedName>
</protein>
<name>A0A0P7XNQ5_9HYPH</name>
<dbReference type="PATRIC" id="fig|1653334.4.peg.1150"/>
<dbReference type="Proteomes" id="UP000050497">
    <property type="component" value="Unassembled WGS sequence"/>
</dbReference>